<gene>
    <name evidence="1" type="ORF">RL72_00073</name>
</gene>
<sequence>MGDRRTAVLRGGRAAVHHRPGVEDLVHAEEEQLAVAQRGQGHGVLRDAGVDPGVRQRRLVEPRPVDLAVGALRPRPGDARRGRQHMRRQQRVVAHDVGLAEPGRREGLQHELDRAELAGAVRGEDRGLGADRGVFRVEVQRGGGHRPQPAAPVVPRHVDAVQRAQGDLVEQGAHEVVLAAEVTVDGRRIRAEAGAEIAHGDRRDAGRRQLEPRGDDELGIQSRARRESGCRLALSHRAAPPVPGPAPFGFLSSHVTNHRSSVQSTLLTSPRTVV</sequence>
<dbReference type="AlphaFoldDB" id="A0A0F0LLC9"/>
<dbReference type="Proteomes" id="UP000033448">
    <property type="component" value="Unassembled WGS sequence"/>
</dbReference>
<organism evidence="1 2">
    <name type="scientific">Microbacterium azadirachtae</name>
    <dbReference type="NCBI Taxonomy" id="582680"/>
    <lineage>
        <taxon>Bacteria</taxon>
        <taxon>Bacillati</taxon>
        <taxon>Actinomycetota</taxon>
        <taxon>Actinomycetes</taxon>
        <taxon>Micrococcales</taxon>
        <taxon>Microbacteriaceae</taxon>
        <taxon>Microbacterium</taxon>
    </lineage>
</organism>
<accession>A0A0F0LLC9</accession>
<name>A0A0F0LLC9_9MICO</name>
<evidence type="ECO:0000313" key="1">
    <source>
        <dbReference type="EMBL" id="KJL34022.1"/>
    </source>
</evidence>
<comment type="caution">
    <text evidence="1">The sequence shown here is derived from an EMBL/GenBank/DDBJ whole genome shotgun (WGS) entry which is preliminary data.</text>
</comment>
<protein>
    <submittedName>
        <fullName evidence="1">Uncharacterized protein</fullName>
    </submittedName>
</protein>
<proteinExistence type="predicted"/>
<evidence type="ECO:0000313" key="2">
    <source>
        <dbReference type="Proteomes" id="UP000033448"/>
    </source>
</evidence>
<dbReference type="EMBL" id="JYIT01000030">
    <property type="protein sequence ID" value="KJL34022.1"/>
    <property type="molecule type" value="Genomic_DNA"/>
</dbReference>
<keyword evidence="2" id="KW-1185">Reference proteome</keyword>
<reference evidence="1 2" key="1">
    <citation type="submission" date="2015-02" db="EMBL/GenBank/DDBJ databases">
        <title>Draft genome sequences of ten Microbacterium spp. with emphasis on heavy metal contaminated environments.</title>
        <authorList>
            <person name="Corretto E."/>
        </authorList>
    </citation>
    <scope>NUCLEOTIDE SEQUENCE [LARGE SCALE GENOMIC DNA]</scope>
    <source>
        <strain evidence="1 2">DSM 23848</strain>
    </source>
</reference>